<dbReference type="Proteomes" id="UP000006683">
    <property type="component" value="Chromosome"/>
</dbReference>
<accession>E1SN18</accession>
<dbReference type="GeneID" id="67183688"/>
<evidence type="ECO:0000256" key="2">
    <source>
        <dbReference type="SAM" id="SignalP"/>
    </source>
</evidence>
<keyword evidence="2" id="KW-0732">Signal</keyword>
<keyword evidence="4" id="KW-1185">Reference proteome</keyword>
<dbReference type="OrthoDB" id="6400929at2"/>
<protein>
    <recommendedName>
        <fullName evidence="5">MSHA biogenesis protein MshK</fullName>
    </recommendedName>
</protein>
<dbReference type="AlphaFoldDB" id="E1SN18"/>
<reference evidence="3 4" key="1">
    <citation type="journal article" date="2010" name="Stand. Genomic Sci.">
        <title>Complete genome sequence of Ferrimonas balearica type strain (PAT).</title>
        <authorList>
            <person name="Nolan M."/>
            <person name="Sikorski J."/>
            <person name="Davenport K."/>
            <person name="Lucas S."/>
            <person name="Glavina Del Rio T."/>
            <person name="Tice H."/>
            <person name="Cheng J."/>
            <person name="Goodwin L."/>
            <person name="Pitluck S."/>
            <person name="Liolios K."/>
            <person name="Ivanova N."/>
            <person name="Mavromatis K."/>
            <person name="Ovchinnikova G."/>
            <person name="Pati A."/>
            <person name="Chen A."/>
            <person name="Palaniappan K."/>
            <person name="Land M."/>
            <person name="Hauser L."/>
            <person name="Chang Y."/>
            <person name="Jeffries C."/>
            <person name="Tapia R."/>
            <person name="Brettin T."/>
            <person name="Detter J."/>
            <person name="Han C."/>
            <person name="Yasawong M."/>
            <person name="Rohde M."/>
            <person name="Tindall B."/>
            <person name="Goker M."/>
            <person name="Woyke T."/>
            <person name="Bristow J."/>
            <person name="Eisen J."/>
            <person name="Markowitz V."/>
            <person name="Hugenholtz P."/>
            <person name="Kyrpides N."/>
            <person name="Klenk H."/>
            <person name="Lapidus A."/>
        </authorList>
    </citation>
    <scope>NUCLEOTIDE SEQUENCE [LARGE SCALE GENOMIC DNA]</scope>
    <source>
        <strain evidence="4">DSM 9799 / CCM 4581 / KCTC 23876 / PAT</strain>
    </source>
</reference>
<evidence type="ECO:0000256" key="1">
    <source>
        <dbReference type="SAM" id="MobiDB-lite"/>
    </source>
</evidence>
<gene>
    <name evidence="3" type="ordered locus">Fbal_3478</name>
</gene>
<organism evidence="3 4">
    <name type="scientific">Ferrimonas balearica (strain DSM 9799 / CCM 4581 / KCTC 23876 / PAT)</name>
    <dbReference type="NCBI Taxonomy" id="550540"/>
    <lineage>
        <taxon>Bacteria</taxon>
        <taxon>Pseudomonadati</taxon>
        <taxon>Pseudomonadota</taxon>
        <taxon>Gammaproteobacteria</taxon>
        <taxon>Alteromonadales</taxon>
        <taxon>Ferrimonadaceae</taxon>
        <taxon>Ferrimonas</taxon>
    </lineage>
</organism>
<name>E1SN18_FERBD</name>
<sequence length="103" mass="11473">MWAFIPALLLLIFPADAAQDPTQPPTWLSGPAAQSRPSGELQSILVEGNKRQAVIGGQIYREGDQFGASRITQIRRDGVELSNGQFLSLFPKFSERTQETRWD</sequence>
<evidence type="ECO:0008006" key="5">
    <source>
        <dbReference type="Google" id="ProtNLM"/>
    </source>
</evidence>
<evidence type="ECO:0000313" key="4">
    <source>
        <dbReference type="Proteomes" id="UP000006683"/>
    </source>
</evidence>
<dbReference type="STRING" id="550540.Fbal_3478"/>
<dbReference type="RefSeq" id="WP_013346982.1">
    <property type="nucleotide sequence ID" value="NC_014541.1"/>
</dbReference>
<proteinExistence type="predicted"/>
<feature type="region of interest" description="Disordered" evidence="1">
    <location>
        <begin position="20"/>
        <end position="40"/>
    </location>
</feature>
<dbReference type="EMBL" id="CP002209">
    <property type="protein sequence ID" value="ADN77676.1"/>
    <property type="molecule type" value="Genomic_DNA"/>
</dbReference>
<evidence type="ECO:0000313" key="3">
    <source>
        <dbReference type="EMBL" id="ADN77676.1"/>
    </source>
</evidence>
<dbReference type="HOGENOM" id="CLU_168926_0_0_6"/>
<feature type="signal peptide" evidence="2">
    <location>
        <begin position="1"/>
        <end position="17"/>
    </location>
</feature>
<dbReference type="KEGG" id="fbl:Fbal_3478"/>
<feature type="chain" id="PRO_5003151635" description="MSHA biogenesis protein MshK" evidence="2">
    <location>
        <begin position="18"/>
        <end position="103"/>
    </location>
</feature>